<reference evidence="2 3" key="1">
    <citation type="submission" date="2019-05" db="EMBL/GenBank/DDBJ databases">
        <title>Another draft genome of Portunus trituberculatus and its Hox gene families provides insights of decapod evolution.</title>
        <authorList>
            <person name="Jeong J.-H."/>
            <person name="Song I."/>
            <person name="Kim S."/>
            <person name="Choi T."/>
            <person name="Kim D."/>
            <person name="Ryu S."/>
            <person name="Kim W."/>
        </authorList>
    </citation>
    <scope>NUCLEOTIDE SEQUENCE [LARGE SCALE GENOMIC DNA]</scope>
    <source>
        <tissue evidence="2">Muscle</tissue>
    </source>
</reference>
<evidence type="ECO:0000313" key="3">
    <source>
        <dbReference type="Proteomes" id="UP000324222"/>
    </source>
</evidence>
<accession>A0A5B7IDT2</accession>
<gene>
    <name evidence="2" type="ORF">E2C01_077212</name>
</gene>
<dbReference type="AlphaFoldDB" id="A0A5B7IDT2"/>
<keyword evidence="1" id="KW-1133">Transmembrane helix</keyword>
<proteinExistence type="predicted"/>
<dbReference type="EMBL" id="VSRR010060063">
    <property type="protein sequence ID" value="MPC82540.1"/>
    <property type="molecule type" value="Genomic_DNA"/>
</dbReference>
<comment type="caution">
    <text evidence="2">The sequence shown here is derived from an EMBL/GenBank/DDBJ whole genome shotgun (WGS) entry which is preliminary data.</text>
</comment>
<sequence>MNKVLPSIFIAIVDAENVRCVWLWFECVALLWPWVWCWWWWWQVAAAVAVAAAVVLVSSPTRSFITVSSFLLLFFFLLFFLLLEDFARISSSSRLIIPSILSYPVASSLNSYDRSVSGGFSRTFRCDIYFGPSDEEKPRKRFALTTTLSQGHRDD</sequence>
<keyword evidence="3" id="KW-1185">Reference proteome</keyword>
<feature type="transmembrane region" description="Helical" evidence="1">
    <location>
        <begin position="64"/>
        <end position="83"/>
    </location>
</feature>
<keyword evidence="1" id="KW-0472">Membrane</keyword>
<keyword evidence="1" id="KW-0812">Transmembrane</keyword>
<evidence type="ECO:0000313" key="2">
    <source>
        <dbReference type="EMBL" id="MPC82540.1"/>
    </source>
</evidence>
<evidence type="ECO:0000256" key="1">
    <source>
        <dbReference type="SAM" id="Phobius"/>
    </source>
</evidence>
<protein>
    <recommendedName>
        <fullName evidence="4">Transmembrane protein</fullName>
    </recommendedName>
</protein>
<dbReference type="Proteomes" id="UP000324222">
    <property type="component" value="Unassembled WGS sequence"/>
</dbReference>
<organism evidence="2 3">
    <name type="scientific">Portunus trituberculatus</name>
    <name type="common">Swimming crab</name>
    <name type="synonym">Neptunus trituberculatus</name>
    <dbReference type="NCBI Taxonomy" id="210409"/>
    <lineage>
        <taxon>Eukaryota</taxon>
        <taxon>Metazoa</taxon>
        <taxon>Ecdysozoa</taxon>
        <taxon>Arthropoda</taxon>
        <taxon>Crustacea</taxon>
        <taxon>Multicrustacea</taxon>
        <taxon>Malacostraca</taxon>
        <taxon>Eumalacostraca</taxon>
        <taxon>Eucarida</taxon>
        <taxon>Decapoda</taxon>
        <taxon>Pleocyemata</taxon>
        <taxon>Brachyura</taxon>
        <taxon>Eubrachyura</taxon>
        <taxon>Portunoidea</taxon>
        <taxon>Portunidae</taxon>
        <taxon>Portuninae</taxon>
        <taxon>Portunus</taxon>
    </lineage>
</organism>
<name>A0A5B7IDT2_PORTR</name>
<evidence type="ECO:0008006" key="4">
    <source>
        <dbReference type="Google" id="ProtNLM"/>
    </source>
</evidence>